<dbReference type="Proteomes" id="UP000886885">
    <property type="component" value="Chromosome 18A"/>
</dbReference>
<dbReference type="EMBL" id="JAAWWB010000035">
    <property type="protein sequence ID" value="KAG6740714.1"/>
    <property type="molecule type" value="Genomic_DNA"/>
</dbReference>
<reference evidence="1" key="1">
    <citation type="journal article" date="2020" name="bioRxiv">
        <title>Hybrid origin of Populus tomentosa Carr. identified through genome sequencing and phylogenomic analysis.</title>
        <authorList>
            <person name="An X."/>
            <person name="Gao K."/>
            <person name="Chen Z."/>
            <person name="Li J."/>
            <person name="Yang X."/>
            <person name="Yang X."/>
            <person name="Zhou J."/>
            <person name="Guo T."/>
            <person name="Zhao T."/>
            <person name="Huang S."/>
            <person name="Miao D."/>
            <person name="Khan W.U."/>
            <person name="Rao P."/>
            <person name="Ye M."/>
            <person name="Lei B."/>
            <person name="Liao W."/>
            <person name="Wang J."/>
            <person name="Ji L."/>
            <person name="Li Y."/>
            <person name="Guo B."/>
            <person name="Mustafa N.S."/>
            <person name="Li S."/>
            <person name="Yun Q."/>
            <person name="Keller S.R."/>
            <person name="Mao J."/>
            <person name="Zhang R."/>
            <person name="Strauss S.H."/>
        </authorList>
    </citation>
    <scope>NUCLEOTIDE SEQUENCE</scope>
    <source>
        <strain evidence="1">GM15</strain>
        <tissue evidence="1">Leaf</tissue>
    </source>
</reference>
<dbReference type="AlphaFoldDB" id="A0A8X7XYL4"/>
<comment type="caution">
    <text evidence="1">The sequence shown here is derived from an EMBL/GenBank/DDBJ whole genome shotgun (WGS) entry which is preliminary data.</text>
</comment>
<protein>
    <submittedName>
        <fullName evidence="1">Uncharacterized protein</fullName>
    </submittedName>
</protein>
<sequence>MEAILVDCVNHSLRHFMHRNAIFMCERLCAEFPSEVSQKAPIFFFFNFDPFSFFFSLLSVGTQMAQSRYLFAISCFEMDLLNEAEAALCPTNEPGLEVPIETLN</sequence>
<gene>
    <name evidence="1" type="ORF">POTOM_056182</name>
</gene>
<accession>A0A8X7XYL4</accession>
<keyword evidence="2" id="KW-1185">Reference proteome</keyword>
<dbReference type="OrthoDB" id="852107at2759"/>
<organism evidence="1 2">
    <name type="scientific">Populus tomentosa</name>
    <name type="common">Chinese white poplar</name>
    <dbReference type="NCBI Taxonomy" id="118781"/>
    <lineage>
        <taxon>Eukaryota</taxon>
        <taxon>Viridiplantae</taxon>
        <taxon>Streptophyta</taxon>
        <taxon>Embryophyta</taxon>
        <taxon>Tracheophyta</taxon>
        <taxon>Spermatophyta</taxon>
        <taxon>Magnoliopsida</taxon>
        <taxon>eudicotyledons</taxon>
        <taxon>Gunneridae</taxon>
        <taxon>Pentapetalae</taxon>
        <taxon>rosids</taxon>
        <taxon>fabids</taxon>
        <taxon>Malpighiales</taxon>
        <taxon>Salicaceae</taxon>
        <taxon>Saliceae</taxon>
        <taxon>Populus</taxon>
    </lineage>
</organism>
<evidence type="ECO:0000313" key="2">
    <source>
        <dbReference type="Proteomes" id="UP000886885"/>
    </source>
</evidence>
<evidence type="ECO:0000313" key="1">
    <source>
        <dbReference type="EMBL" id="KAG6740714.1"/>
    </source>
</evidence>
<name>A0A8X7XYL4_POPTO</name>
<proteinExistence type="predicted"/>